<feature type="non-terminal residue" evidence="2">
    <location>
        <position position="1"/>
    </location>
</feature>
<gene>
    <name evidence="2" type="ORF">COU85_01610</name>
</gene>
<accession>A0A2M8KIS1</accession>
<dbReference type="GO" id="GO:0016757">
    <property type="term" value="F:glycosyltransferase activity"/>
    <property type="evidence" value="ECO:0007669"/>
    <property type="project" value="InterPro"/>
</dbReference>
<organism evidence="2 3">
    <name type="scientific">Candidatus Portnoybacteria bacterium CG10_big_fil_rev_8_21_14_0_10_44_7</name>
    <dbReference type="NCBI Taxonomy" id="1974816"/>
    <lineage>
        <taxon>Bacteria</taxon>
        <taxon>Candidatus Portnoyibacteriota</taxon>
    </lineage>
</organism>
<reference evidence="3" key="1">
    <citation type="submission" date="2017-09" db="EMBL/GenBank/DDBJ databases">
        <title>Depth-based differentiation of microbial function through sediment-hosted aquifers and enrichment of novel symbionts in the deep terrestrial subsurface.</title>
        <authorList>
            <person name="Probst A.J."/>
            <person name="Ladd B."/>
            <person name="Jarett J.K."/>
            <person name="Geller-Mcgrath D.E."/>
            <person name="Sieber C.M.K."/>
            <person name="Emerson J.B."/>
            <person name="Anantharaman K."/>
            <person name="Thomas B.C."/>
            <person name="Malmstrom R."/>
            <person name="Stieglmeier M."/>
            <person name="Klingl A."/>
            <person name="Woyke T."/>
            <person name="Ryan C.M."/>
            <person name="Banfield J.F."/>
        </authorList>
    </citation>
    <scope>NUCLEOTIDE SEQUENCE [LARGE SCALE GENOMIC DNA]</scope>
</reference>
<dbReference type="CDD" id="cd03801">
    <property type="entry name" value="GT4_PimA-like"/>
    <property type="match status" value="1"/>
</dbReference>
<evidence type="ECO:0000313" key="2">
    <source>
        <dbReference type="EMBL" id="PJE59820.1"/>
    </source>
</evidence>
<sequence>TADKLRAKINLSNITVVNNGIDFSRFGACLSPAQNKTAKIILSVGQLKQRKGYHISIPAVAVVKAKYPGLRYFIVGQKSSKIYWTQLQNLVQKYSLAKNVIFLSKISEAELLALYQQADVFVLAPVNIKDNFEGFGLVYLEAGACGQPVVGTFDCGAQEAIRDGVTGILVPQNDVKKTAQAILRLLDDSELARRMGQAGREKARTADWEHVIEKYVEIYKKELCK</sequence>
<evidence type="ECO:0000259" key="1">
    <source>
        <dbReference type="Pfam" id="PF00534"/>
    </source>
</evidence>
<dbReference type="AlphaFoldDB" id="A0A2M8KIS1"/>
<dbReference type="EMBL" id="PFEA01000029">
    <property type="protein sequence ID" value="PJE59820.1"/>
    <property type="molecule type" value="Genomic_DNA"/>
</dbReference>
<dbReference type="Pfam" id="PF00534">
    <property type="entry name" value="Glycos_transf_1"/>
    <property type="match status" value="1"/>
</dbReference>
<name>A0A2M8KIS1_9BACT</name>
<dbReference type="InterPro" id="IPR001296">
    <property type="entry name" value="Glyco_trans_1"/>
</dbReference>
<protein>
    <recommendedName>
        <fullName evidence="1">Glycosyl transferase family 1 domain-containing protein</fullName>
    </recommendedName>
</protein>
<dbReference type="PANTHER" id="PTHR12526">
    <property type="entry name" value="GLYCOSYLTRANSFERASE"/>
    <property type="match status" value="1"/>
</dbReference>
<dbReference type="Proteomes" id="UP000231086">
    <property type="component" value="Unassembled WGS sequence"/>
</dbReference>
<comment type="caution">
    <text evidence="2">The sequence shown here is derived from an EMBL/GenBank/DDBJ whole genome shotgun (WGS) entry which is preliminary data.</text>
</comment>
<dbReference type="Gene3D" id="3.40.50.2000">
    <property type="entry name" value="Glycogen Phosphorylase B"/>
    <property type="match status" value="2"/>
</dbReference>
<evidence type="ECO:0000313" key="3">
    <source>
        <dbReference type="Proteomes" id="UP000231086"/>
    </source>
</evidence>
<feature type="domain" description="Glycosyl transferase family 1" evidence="1">
    <location>
        <begin position="34"/>
        <end position="201"/>
    </location>
</feature>
<proteinExistence type="predicted"/>
<dbReference type="SUPFAM" id="SSF53756">
    <property type="entry name" value="UDP-Glycosyltransferase/glycogen phosphorylase"/>
    <property type="match status" value="1"/>
</dbReference>